<reference evidence="2 3" key="1">
    <citation type="submission" date="2020-08" db="EMBL/GenBank/DDBJ databases">
        <title>Genomic Encyclopedia of Type Strains, Phase IV (KMG-IV): sequencing the most valuable type-strain genomes for metagenomic binning, comparative biology and taxonomic classification.</title>
        <authorList>
            <person name="Goeker M."/>
        </authorList>
    </citation>
    <scope>NUCLEOTIDE SEQUENCE [LARGE SCALE GENOMIC DNA]</scope>
    <source>
        <strain evidence="2 3">DSM 29514</strain>
    </source>
</reference>
<dbReference type="EMBL" id="JACIEC010000008">
    <property type="protein sequence ID" value="MBB4145518.1"/>
    <property type="molecule type" value="Genomic_DNA"/>
</dbReference>
<feature type="transmembrane region" description="Helical" evidence="1">
    <location>
        <begin position="65"/>
        <end position="87"/>
    </location>
</feature>
<sequence>MRKQADHWLFGAALWLLLLAIIASLVIVQWRHSALPVAAIAAVLGLTILKGRIVIKHYMGLRNPALTLALTSWVGLFALVALAKALAPVLFH</sequence>
<evidence type="ECO:0000313" key="3">
    <source>
        <dbReference type="Proteomes" id="UP000519897"/>
    </source>
</evidence>
<proteinExistence type="predicted"/>
<keyword evidence="1" id="KW-0472">Membrane</keyword>
<dbReference type="RefSeq" id="WP_156379361.1">
    <property type="nucleotide sequence ID" value="NZ_CP049249.1"/>
</dbReference>
<evidence type="ECO:0000256" key="1">
    <source>
        <dbReference type="SAM" id="Phobius"/>
    </source>
</evidence>
<comment type="caution">
    <text evidence="2">The sequence shown here is derived from an EMBL/GenBank/DDBJ whole genome shotgun (WGS) entry which is preliminary data.</text>
</comment>
<feature type="transmembrane region" description="Helical" evidence="1">
    <location>
        <begin position="7"/>
        <end position="28"/>
    </location>
</feature>
<protein>
    <recommendedName>
        <fullName evidence="4">Cytochrome C oxidase subunit IV family protein</fullName>
    </recommendedName>
</protein>
<keyword evidence="1" id="KW-1133">Transmembrane helix</keyword>
<gene>
    <name evidence="2" type="ORF">GGQ72_004082</name>
</gene>
<feature type="transmembrane region" description="Helical" evidence="1">
    <location>
        <begin position="34"/>
        <end position="53"/>
    </location>
</feature>
<organism evidence="2 3">
    <name type="scientific">Rhizobium rhizoryzae</name>
    <dbReference type="NCBI Taxonomy" id="451876"/>
    <lineage>
        <taxon>Bacteria</taxon>
        <taxon>Pseudomonadati</taxon>
        <taxon>Pseudomonadota</taxon>
        <taxon>Alphaproteobacteria</taxon>
        <taxon>Hyphomicrobiales</taxon>
        <taxon>Rhizobiaceae</taxon>
        <taxon>Rhizobium/Agrobacterium group</taxon>
        <taxon>Rhizobium</taxon>
    </lineage>
</organism>
<keyword evidence="1" id="KW-0812">Transmembrane</keyword>
<accession>A0A7W6LJH5</accession>
<evidence type="ECO:0008006" key="4">
    <source>
        <dbReference type="Google" id="ProtNLM"/>
    </source>
</evidence>
<name>A0A7W6LJH5_9HYPH</name>
<keyword evidence="3" id="KW-1185">Reference proteome</keyword>
<dbReference type="Proteomes" id="UP000519897">
    <property type="component" value="Unassembled WGS sequence"/>
</dbReference>
<evidence type="ECO:0000313" key="2">
    <source>
        <dbReference type="EMBL" id="MBB4145518.1"/>
    </source>
</evidence>
<dbReference type="AlphaFoldDB" id="A0A7W6LJH5"/>